<dbReference type="PANTHER" id="PTHR43649:SF33">
    <property type="entry name" value="POLYGALACTURONAN_RHAMNOGALACTURONAN-BINDING PROTEIN YTCQ"/>
    <property type="match status" value="1"/>
</dbReference>
<evidence type="ECO:0000256" key="3">
    <source>
        <dbReference type="ARBA" id="ARBA00023136"/>
    </source>
</evidence>
<keyword evidence="9" id="KW-1185">Reference proteome</keyword>
<accession>A0A5R9GDJ5</accession>
<feature type="chain" id="PRO_5039599839" evidence="7">
    <location>
        <begin position="31"/>
        <end position="531"/>
    </location>
</feature>
<protein>
    <submittedName>
        <fullName evidence="8">Extracellular solute-binding protein</fullName>
    </submittedName>
</protein>
<comment type="caution">
    <text evidence="8">The sequence shown here is derived from an EMBL/GenBank/DDBJ whole genome shotgun (WGS) entry which is preliminary data.</text>
</comment>
<dbReference type="Gene3D" id="3.40.190.10">
    <property type="entry name" value="Periplasmic binding protein-like II"/>
    <property type="match status" value="2"/>
</dbReference>
<feature type="signal peptide" evidence="7">
    <location>
        <begin position="1"/>
        <end position="30"/>
    </location>
</feature>
<dbReference type="PANTHER" id="PTHR43649">
    <property type="entry name" value="ARABINOSE-BINDING PROTEIN-RELATED"/>
    <property type="match status" value="1"/>
</dbReference>
<sequence>MKRGRLNMKRNRWRRQAAVMLLLFSMVVTACSGSSGGGGTAPTDDAAEKPAGSETPAASEPAPAKPAEPVKLTMMRSGSGLPAPDKDVILQALNENLNMELEITMVPSEYEQQLNVKIAGGSPPDAFQVNKLQMTQYAKQGLLLDLTPYLKDMPNVTPENGFTEDHMKKGQVDGKQYSVPYRPLIPVQTTFWVRQDWLDKLGLKAPTTLDELSAVAKAFVEEDPDGNGKKDTIGITGNGFEGTLGPIFAAFGVAAPGHYMIQNGQVVYSTELPATRQAIEYIKGMIGQGLIDPEFLTNSGLAHQEKGFKGQAGIVYAHWAHMKRPDMVEKMNSINPNQSWTQLDAMTGPGGKFADAYDAGNTSYRMVIPKTLEKEPEKVGKLVEYFNYISGGEGQLLVNFGLEGRHYNLVDGRPQVIEETLAEVGHATIHQMTGRKELEYLNARFGSLKPYFEFANALPIITVYDGFSPIPEGVNPADKAKFESEELVKFIYGTRPTDEFPAFLQTLRDTFQLELYLTSASDELMKLGILK</sequence>
<evidence type="ECO:0000256" key="5">
    <source>
        <dbReference type="ARBA" id="ARBA00023288"/>
    </source>
</evidence>
<organism evidence="8 9">
    <name type="scientific">Paenibacillus antri</name>
    <dbReference type="NCBI Taxonomy" id="2582848"/>
    <lineage>
        <taxon>Bacteria</taxon>
        <taxon>Bacillati</taxon>
        <taxon>Bacillota</taxon>
        <taxon>Bacilli</taxon>
        <taxon>Bacillales</taxon>
        <taxon>Paenibacillaceae</taxon>
        <taxon>Paenibacillus</taxon>
    </lineage>
</organism>
<evidence type="ECO:0000256" key="1">
    <source>
        <dbReference type="ARBA" id="ARBA00022475"/>
    </source>
</evidence>
<keyword evidence="4" id="KW-0564">Palmitate</keyword>
<evidence type="ECO:0000256" key="6">
    <source>
        <dbReference type="SAM" id="MobiDB-lite"/>
    </source>
</evidence>
<dbReference type="InterPro" id="IPR006059">
    <property type="entry name" value="SBP"/>
</dbReference>
<keyword evidence="1" id="KW-1003">Cell membrane</keyword>
<evidence type="ECO:0000256" key="2">
    <source>
        <dbReference type="ARBA" id="ARBA00022729"/>
    </source>
</evidence>
<keyword evidence="2 7" id="KW-0732">Signal</keyword>
<dbReference type="EMBL" id="VCIW01000001">
    <property type="protein sequence ID" value="TLS53821.1"/>
    <property type="molecule type" value="Genomic_DNA"/>
</dbReference>
<dbReference type="CDD" id="cd13580">
    <property type="entry name" value="PBP2_AlgQ_like_1"/>
    <property type="match status" value="1"/>
</dbReference>
<evidence type="ECO:0000313" key="8">
    <source>
        <dbReference type="EMBL" id="TLS53821.1"/>
    </source>
</evidence>
<keyword evidence="5" id="KW-0449">Lipoprotein</keyword>
<dbReference type="Proteomes" id="UP000309676">
    <property type="component" value="Unassembled WGS sequence"/>
</dbReference>
<evidence type="ECO:0000256" key="4">
    <source>
        <dbReference type="ARBA" id="ARBA00023139"/>
    </source>
</evidence>
<evidence type="ECO:0000313" key="9">
    <source>
        <dbReference type="Proteomes" id="UP000309676"/>
    </source>
</evidence>
<dbReference type="AlphaFoldDB" id="A0A5R9GDJ5"/>
<dbReference type="InterPro" id="IPR050490">
    <property type="entry name" value="Bact_solute-bd_prot1"/>
</dbReference>
<proteinExistence type="predicted"/>
<dbReference type="Pfam" id="PF01547">
    <property type="entry name" value="SBP_bac_1"/>
    <property type="match status" value="1"/>
</dbReference>
<evidence type="ECO:0000256" key="7">
    <source>
        <dbReference type="SAM" id="SignalP"/>
    </source>
</evidence>
<reference evidence="8 9" key="1">
    <citation type="submission" date="2019-05" db="EMBL/GenBank/DDBJ databases">
        <authorList>
            <person name="Narsing Rao M.P."/>
            <person name="Li W.J."/>
        </authorList>
    </citation>
    <scope>NUCLEOTIDE SEQUENCE [LARGE SCALE GENOMIC DNA]</scope>
    <source>
        <strain evidence="8 9">SYSU_K30003</strain>
    </source>
</reference>
<dbReference type="PROSITE" id="PS51257">
    <property type="entry name" value="PROKAR_LIPOPROTEIN"/>
    <property type="match status" value="1"/>
</dbReference>
<feature type="region of interest" description="Disordered" evidence="6">
    <location>
        <begin position="33"/>
        <end position="66"/>
    </location>
</feature>
<keyword evidence="3" id="KW-0472">Membrane</keyword>
<name>A0A5R9GDJ5_9BACL</name>
<gene>
    <name evidence="8" type="ORF">FE782_00215</name>
</gene>
<feature type="compositionally biased region" description="Low complexity" evidence="6">
    <location>
        <begin position="50"/>
        <end position="66"/>
    </location>
</feature>
<dbReference type="SUPFAM" id="SSF53850">
    <property type="entry name" value="Periplasmic binding protein-like II"/>
    <property type="match status" value="1"/>
</dbReference>